<proteinExistence type="predicted"/>
<dbReference type="Proteomes" id="UP000299102">
    <property type="component" value="Unassembled WGS sequence"/>
</dbReference>
<gene>
    <name evidence="2" type="ORF">EVAR_3324_1</name>
</gene>
<dbReference type="EMBL" id="BGZK01000020">
    <property type="protein sequence ID" value="GBP06106.1"/>
    <property type="molecule type" value="Genomic_DNA"/>
</dbReference>
<accession>A0A4C1SVX5</accession>
<name>A0A4C1SVX5_EUMVA</name>
<organism evidence="2 3">
    <name type="scientific">Eumeta variegata</name>
    <name type="common">Bagworm moth</name>
    <name type="synonym">Eumeta japonica</name>
    <dbReference type="NCBI Taxonomy" id="151549"/>
    <lineage>
        <taxon>Eukaryota</taxon>
        <taxon>Metazoa</taxon>
        <taxon>Ecdysozoa</taxon>
        <taxon>Arthropoda</taxon>
        <taxon>Hexapoda</taxon>
        <taxon>Insecta</taxon>
        <taxon>Pterygota</taxon>
        <taxon>Neoptera</taxon>
        <taxon>Endopterygota</taxon>
        <taxon>Lepidoptera</taxon>
        <taxon>Glossata</taxon>
        <taxon>Ditrysia</taxon>
        <taxon>Tineoidea</taxon>
        <taxon>Psychidae</taxon>
        <taxon>Oiketicinae</taxon>
        <taxon>Eumeta</taxon>
    </lineage>
</organism>
<protein>
    <submittedName>
        <fullName evidence="2">Uncharacterized protein</fullName>
    </submittedName>
</protein>
<evidence type="ECO:0000313" key="2">
    <source>
        <dbReference type="EMBL" id="GBP06106.1"/>
    </source>
</evidence>
<evidence type="ECO:0000313" key="3">
    <source>
        <dbReference type="Proteomes" id="UP000299102"/>
    </source>
</evidence>
<keyword evidence="3" id="KW-1185">Reference proteome</keyword>
<feature type="region of interest" description="Disordered" evidence="1">
    <location>
        <begin position="20"/>
        <end position="83"/>
    </location>
</feature>
<comment type="caution">
    <text evidence="2">The sequence shown here is derived from an EMBL/GenBank/DDBJ whole genome shotgun (WGS) entry which is preliminary data.</text>
</comment>
<sequence length="160" mass="17082">MHNKQAAEKFEMVDVLVRRLSAARSDDAVPTDGIRSGKSHRKLAATNSPRTRSGRERDEPRAGAGRRPRGPAPRARGDSAEMSPYSVTVYEGAPQISAVVGNGSAASRSESSHAADSYFDPTPNFDLGLALGLPSTSSQPRISVFFLILCAITIPPSSRF</sequence>
<reference evidence="2 3" key="1">
    <citation type="journal article" date="2019" name="Commun. Biol.">
        <title>The bagworm genome reveals a unique fibroin gene that provides high tensile strength.</title>
        <authorList>
            <person name="Kono N."/>
            <person name="Nakamura H."/>
            <person name="Ohtoshi R."/>
            <person name="Tomita M."/>
            <person name="Numata K."/>
            <person name="Arakawa K."/>
        </authorList>
    </citation>
    <scope>NUCLEOTIDE SEQUENCE [LARGE SCALE GENOMIC DNA]</scope>
</reference>
<dbReference type="AlphaFoldDB" id="A0A4C1SVX5"/>
<evidence type="ECO:0000256" key="1">
    <source>
        <dbReference type="SAM" id="MobiDB-lite"/>
    </source>
</evidence>